<dbReference type="PANTHER" id="PTHR32119">
    <property type="entry name" value="OROTIDINE 5'-PHOSPHATE DECARBOXYLASE"/>
    <property type="match status" value="1"/>
</dbReference>
<feature type="binding site" evidence="7 9">
    <location>
        <position position="184"/>
    </location>
    <ligand>
        <name>substrate</name>
    </ligand>
</feature>
<gene>
    <name evidence="7" type="primary">pyrF</name>
    <name evidence="12" type="ORF">D3877_00220</name>
</gene>
<dbReference type="NCBIfam" id="TIGR01740">
    <property type="entry name" value="pyrF"/>
    <property type="match status" value="1"/>
</dbReference>
<feature type="binding site" evidence="7 9">
    <location>
        <position position="193"/>
    </location>
    <ligand>
        <name>substrate</name>
    </ligand>
</feature>
<evidence type="ECO:0000256" key="8">
    <source>
        <dbReference type="PIRSR" id="PIRSR614732-1"/>
    </source>
</evidence>
<dbReference type="UniPathway" id="UPA00070">
    <property type="reaction ID" value="UER00120"/>
</dbReference>
<dbReference type="Proteomes" id="UP000283458">
    <property type="component" value="Unassembled WGS sequence"/>
</dbReference>
<feature type="binding site" evidence="7 9">
    <location>
        <position position="35"/>
    </location>
    <ligand>
        <name>substrate</name>
    </ligand>
</feature>
<dbReference type="SMART" id="SM00934">
    <property type="entry name" value="OMPdecase"/>
    <property type="match status" value="1"/>
</dbReference>
<dbReference type="InterPro" id="IPR014732">
    <property type="entry name" value="OMPdecase"/>
</dbReference>
<reference evidence="12 13" key="1">
    <citation type="submission" date="2018-09" db="EMBL/GenBank/DDBJ databases">
        <authorList>
            <person name="Zhu H."/>
        </authorList>
    </citation>
    <scope>NUCLEOTIDE SEQUENCE [LARGE SCALE GENOMIC DNA]</scope>
    <source>
        <strain evidence="12 13">K2W22B-5</strain>
    </source>
</reference>
<dbReference type="AlphaFoldDB" id="A0A418VZM9"/>
<dbReference type="GO" id="GO:0004590">
    <property type="term" value="F:orotidine-5'-phosphate decarboxylase activity"/>
    <property type="evidence" value="ECO:0007669"/>
    <property type="project" value="UniProtKB-UniRule"/>
</dbReference>
<comment type="pathway">
    <text evidence="2 7 10">Pyrimidine metabolism; UMP biosynthesis via de novo pathway; UMP from orotate: step 2/2.</text>
</comment>
<dbReference type="GO" id="GO:0005829">
    <property type="term" value="C:cytosol"/>
    <property type="evidence" value="ECO:0007669"/>
    <property type="project" value="TreeGrafter"/>
</dbReference>
<dbReference type="Pfam" id="PF00215">
    <property type="entry name" value="OMPdecase"/>
    <property type="match status" value="1"/>
</dbReference>
<organism evidence="12 13">
    <name type="scientific">Azospirillum cavernae</name>
    <dbReference type="NCBI Taxonomy" id="2320860"/>
    <lineage>
        <taxon>Bacteria</taxon>
        <taxon>Pseudomonadati</taxon>
        <taxon>Pseudomonadota</taxon>
        <taxon>Alphaproteobacteria</taxon>
        <taxon>Rhodospirillales</taxon>
        <taxon>Azospirillaceae</taxon>
        <taxon>Azospirillum</taxon>
    </lineage>
</organism>
<keyword evidence="5 7" id="KW-0456">Lyase</keyword>
<feature type="active site" description="For OMPdecase activity" evidence="8">
    <location>
        <position position="68"/>
    </location>
</feature>
<evidence type="ECO:0000313" key="13">
    <source>
        <dbReference type="Proteomes" id="UP000283458"/>
    </source>
</evidence>
<keyword evidence="3 7" id="KW-0210">Decarboxylase</keyword>
<feature type="binding site" evidence="7 9">
    <location>
        <position position="214"/>
    </location>
    <ligand>
        <name>substrate</name>
    </ligand>
</feature>
<dbReference type="GO" id="GO:0006207">
    <property type="term" value="P:'de novo' pyrimidine nucleobase biosynthetic process"/>
    <property type="evidence" value="ECO:0007669"/>
    <property type="project" value="InterPro"/>
</dbReference>
<evidence type="ECO:0000256" key="10">
    <source>
        <dbReference type="RuleBase" id="RU000512"/>
    </source>
</evidence>
<evidence type="ECO:0000256" key="1">
    <source>
        <dbReference type="ARBA" id="ARBA00002356"/>
    </source>
</evidence>
<comment type="catalytic activity">
    <reaction evidence="6 7 10">
        <text>orotidine 5'-phosphate + H(+) = UMP + CO2</text>
        <dbReference type="Rhea" id="RHEA:11596"/>
        <dbReference type="ChEBI" id="CHEBI:15378"/>
        <dbReference type="ChEBI" id="CHEBI:16526"/>
        <dbReference type="ChEBI" id="CHEBI:57538"/>
        <dbReference type="ChEBI" id="CHEBI:57865"/>
        <dbReference type="EC" id="4.1.1.23"/>
    </reaction>
</comment>
<dbReference type="NCBIfam" id="NF001273">
    <property type="entry name" value="PRK00230.1"/>
    <property type="match status" value="1"/>
</dbReference>
<comment type="subunit">
    <text evidence="7">Homodimer.</text>
</comment>
<sequence length="247" mass="24698">MMSAASRIFCSIDTTEIDAARRLAAQVNGAVGGIKLGLEFFSAQGPAGIRAVVGEDGPPLFLDLKLHDIPNTVGAGVRAALPLAPAFMTIHSSGGPAMMRAAAEAAASAGAKRPKILAVTVLTSLDDADLAKVGQAVPVADQVTRLALLAKESGVDGVVCSPAEVAALRAACGPDFILMVPGIRPVWAAANDQKRFTTPAQALAAGADHLVIGRPITASDDPAAAARRIAAEIADAEIGGAGIGGAA</sequence>
<evidence type="ECO:0000256" key="6">
    <source>
        <dbReference type="ARBA" id="ARBA00049157"/>
    </source>
</evidence>
<evidence type="ECO:0000256" key="3">
    <source>
        <dbReference type="ARBA" id="ARBA00022793"/>
    </source>
</evidence>
<feature type="domain" description="Orotidine 5'-phosphate decarboxylase" evidence="11">
    <location>
        <begin position="7"/>
        <end position="229"/>
    </location>
</feature>
<dbReference type="HAMAP" id="MF_01200_B">
    <property type="entry name" value="OMPdecase_type1_B"/>
    <property type="match status" value="1"/>
</dbReference>
<evidence type="ECO:0000313" key="12">
    <source>
        <dbReference type="EMBL" id="RJF83168.1"/>
    </source>
</evidence>
<keyword evidence="4 7" id="KW-0665">Pyrimidine biosynthesis</keyword>
<feature type="active site" description="For OMPdecase activity" evidence="8">
    <location>
        <position position="63"/>
    </location>
</feature>
<dbReference type="PROSITE" id="PS00156">
    <property type="entry name" value="OMPDECASE"/>
    <property type="match status" value="1"/>
</dbReference>
<dbReference type="OrthoDB" id="9806203at2"/>
<dbReference type="EMBL" id="QYUL01000001">
    <property type="protein sequence ID" value="RJF83168.1"/>
    <property type="molecule type" value="Genomic_DNA"/>
</dbReference>
<comment type="similarity">
    <text evidence="7">Belongs to the OMP decarboxylase family. Type 1 subfamily.</text>
</comment>
<name>A0A418VZM9_9PROT</name>
<evidence type="ECO:0000256" key="9">
    <source>
        <dbReference type="PIRSR" id="PIRSR614732-2"/>
    </source>
</evidence>
<dbReference type="InterPro" id="IPR013785">
    <property type="entry name" value="Aldolase_TIM"/>
</dbReference>
<dbReference type="InterPro" id="IPR011060">
    <property type="entry name" value="RibuloseP-bd_barrel"/>
</dbReference>
<feature type="binding site" evidence="7">
    <location>
        <begin position="63"/>
        <end position="72"/>
    </location>
    <ligand>
        <name>substrate</name>
    </ligand>
</feature>
<evidence type="ECO:0000256" key="2">
    <source>
        <dbReference type="ARBA" id="ARBA00004861"/>
    </source>
</evidence>
<dbReference type="CDD" id="cd04725">
    <property type="entry name" value="OMP_decarboxylase_like"/>
    <property type="match status" value="1"/>
</dbReference>
<evidence type="ECO:0000256" key="4">
    <source>
        <dbReference type="ARBA" id="ARBA00022975"/>
    </source>
</evidence>
<dbReference type="PANTHER" id="PTHR32119:SF2">
    <property type="entry name" value="OROTIDINE 5'-PHOSPHATE DECARBOXYLASE"/>
    <property type="match status" value="1"/>
</dbReference>
<dbReference type="InterPro" id="IPR047596">
    <property type="entry name" value="OMPdecase_bac"/>
</dbReference>
<dbReference type="InterPro" id="IPR018089">
    <property type="entry name" value="OMPdecase_AS"/>
</dbReference>
<keyword evidence="13" id="KW-1185">Reference proteome</keyword>
<feature type="binding site" evidence="7 9">
    <location>
        <position position="123"/>
    </location>
    <ligand>
        <name>substrate</name>
    </ligand>
</feature>
<comment type="function">
    <text evidence="1 7">Catalyzes the decarboxylation of orotidine 5'-monophosphate (OMP) to uridine 5'-monophosphate (UMP).</text>
</comment>
<proteinExistence type="inferred from homology"/>
<comment type="caution">
    <text evidence="12">The sequence shown here is derived from an EMBL/GenBank/DDBJ whole genome shotgun (WGS) entry which is preliminary data.</text>
</comment>
<feature type="binding site" evidence="7 9">
    <location>
        <position position="13"/>
    </location>
    <ligand>
        <name>substrate</name>
    </ligand>
</feature>
<evidence type="ECO:0000256" key="5">
    <source>
        <dbReference type="ARBA" id="ARBA00023239"/>
    </source>
</evidence>
<dbReference type="RefSeq" id="WP_119828811.1">
    <property type="nucleotide sequence ID" value="NZ_QYUL01000001.1"/>
</dbReference>
<feature type="binding site" evidence="7 9">
    <location>
        <position position="213"/>
    </location>
    <ligand>
        <name>substrate</name>
    </ligand>
</feature>
<dbReference type="SUPFAM" id="SSF51366">
    <property type="entry name" value="Ribulose-phoshate binding barrel"/>
    <property type="match status" value="1"/>
</dbReference>
<dbReference type="EC" id="4.1.1.23" evidence="7"/>
<feature type="active site" description="Proton donor" evidence="7">
    <location>
        <position position="65"/>
    </location>
</feature>
<accession>A0A418VZM9</accession>
<protein>
    <recommendedName>
        <fullName evidence="7">Orotidine 5'-phosphate decarboxylase</fullName>
        <ecNumber evidence="7">4.1.1.23</ecNumber>
    </recommendedName>
    <alternativeName>
        <fullName evidence="7">OMP decarboxylase</fullName>
        <shortName evidence="7">OMPDCase</shortName>
        <shortName evidence="7">OMPdecase</shortName>
    </alternativeName>
</protein>
<dbReference type="InterPro" id="IPR001754">
    <property type="entry name" value="OMPdeCOase_dom"/>
</dbReference>
<dbReference type="Gene3D" id="3.20.20.70">
    <property type="entry name" value="Aldolase class I"/>
    <property type="match status" value="1"/>
</dbReference>
<evidence type="ECO:0000259" key="11">
    <source>
        <dbReference type="SMART" id="SM00934"/>
    </source>
</evidence>
<feature type="active site" description="For OMPdecase activity" evidence="8">
    <location>
        <position position="65"/>
    </location>
</feature>
<evidence type="ECO:0000256" key="7">
    <source>
        <dbReference type="HAMAP-Rule" id="MF_01200"/>
    </source>
</evidence>
<dbReference type="GO" id="GO:0044205">
    <property type="term" value="P:'de novo' UMP biosynthetic process"/>
    <property type="evidence" value="ECO:0007669"/>
    <property type="project" value="UniProtKB-UniRule"/>
</dbReference>